<dbReference type="InterPro" id="IPR028098">
    <property type="entry name" value="Glyco_trans_4-like_N"/>
</dbReference>
<dbReference type="KEGG" id="pth:PTH_0617"/>
<dbReference type="GO" id="GO:0016757">
    <property type="term" value="F:glycosyltransferase activity"/>
    <property type="evidence" value="ECO:0007669"/>
    <property type="project" value="InterPro"/>
</dbReference>
<dbReference type="InterPro" id="IPR001296">
    <property type="entry name" value="Glyco_trans_1"/>
</dbReference>
<keyword evidence="3" id="KW-0808">Transferase</keyword>
<organism evidence="3 4">
    <name type="scientific">Pelotomaculum thermopropionicum (strain DSM 13744 / JCM 10971 / SI)</name>
    <dbReference type="NCBI Taxonomy" id="370438"/>
    <lineage>
        <taxon>Bacteria</taxon>
        <taxon>Bacillati</taxon>
        <taxon>Bacillota</taxon>
        <taxon>Clostridia</taxon>
        <taxon>Eubacteriales</taxon>
        <taxon>Desulfotomaculaceae</taxon>
        <taxon>Pelotomaculum</taxon>
    </lineage>
</organism>
<dbReference type="InterPro" id="IPR050194">
    <property type="entry name" value="Glycosyltransferase_grp1"/>
</dbReference>
<name>A5D4Q1_PELTS</name>
<dbReference type="HOGENOM" id="CLU_009583_2_3_9"/>
<dbReference type="Gene3D" id="3.40.50.2000">
    <property type="entry name" value="Glycogen Phosphorylase B"/>
    <property type="match status" value="2"/>
</dbReference>
<dbReference type="SUPFAM" id="SSF53756">
    <property type="entry name" value="UDP-Glycosyltransferase/glycogen phosphorylase"/>
    <property type="match status" value="1"/>
</dbReference>
<evidence type="ECO:0000313" key="3">
    <source>
        <dbReference type="EMBL" id="BAF58798.1"/>
    </source>
</evidence>
<evidence type="ECO:0000259" key="1">
    <source>
        <dbReference type="Pfam" id="PF00534"/>
    </source>
</evidence>
<dbReference type="Pfam" id="PF13439">
    <property type="entry name" value="Glyco_transf_4"/>
    <property type="match status" value="1"/>
</dbReference>
<reference evidence="4" key="1">
    <citation type="journal article" date="2008" name="Genome Res.">
        <title>The genome of Pelotomaculum thermopropionicum reveals niche-associated evolution in anaerobic microbiota.</title>
        <authorList>
            <person name="Kosaka T."/>
            <person name="Kato S."/>
            <person name="Shimoyama T."/>
            <person name="Ishii S."/>
            <person name="Abe T."/>
            <person name="Watanabe K."/>
        </authorList>
    </citation>
    <scope>NUCLEOTIDE SEQUENCE [LARGE SCALE GENOMIC DNA]</scope>
    <source>
        <strain evidence="4">DSM 13744 / JCM 10971 / SI</strain>
    </source>
</reference>
<sequence length="431" mass="48251">MVFPGKVMLISVHGDPLARLGGIQSGGQNVYVREMARALDSMGIQVDVFTHWSDPGLPRSEPLGRKSRVIRLTGGSKGFHSKHQMFGMLPMFVKELIQHVGNPCHYAVIHSNYWLSGWVGLQLQKILRIPRIHTSHSLGTVRKDAIGTKGNEPLAVRLRVEREVLKKADRVIATTPFEEKILKKHYFVPNDNISVVPCGVNTELFRPLKNSKLDRRFSDQERKTVLFVGRFEENKGLGVLLKSFKILKEKYPLTAARTRLVIAGGDCLELPLNALSAEKKQYLKFIGENRISELVEFAGPLKHEDLLAYYNDASITVVPSYYESFGLVAVEAMACGCPVIASRTGGLRHNVIHGKTGLLVEPKSPEELASAINFLLTDEKARKQMSAEAAIHGKRFSWLKVASQISGIYREVTGWKEKYDPKSQDISWLQI</sequence>
<feature type="domain" description="Glycosyltransferase subfamily 4-like N-terminal" evidence="2">
    <location>
        <begin position="26"/>
        <end position="203"/>
    </location>
</feature>
<dbReference type="PANTHER" id="PTHR45947:SF3">
    <property type="entry name" value="SULFOQUINOVOSYL TRANSFERASE SQD2"/>
    <property type="match status" value="1"/>
</dbReference>
<accession>A5D4Q1</accession>
<dbReference type="Pfam" id="PF00534">
    <property type="entry name" value="Glycos_transf_1"/>
    <property type="match status" value="1"/>
</dbReference>
<feature type="domain" description="Glycosyl transferase family 1" evidence="1">
    <location>
        <begin position="218"/>
        <end position="389"/>
    </location>
</feature>
<dbReference type="EMBL" id="AP009389">
    <property type="protein sequence ID" value="BAF58798.1"/>
    <property type="molecule type" value="Genomic_DNA"/>
</dbReference>
<dbReference type="eggNOG" id="COG0438">
    <property type="taxonomic scope" value="Bacteria"/>
</dbReference>
<dbReference type="Proteomes" id="UP000006556">
    <property type="component" value="Chromosome"/>
</dbReference>
<dbReference type="STRING" id="370438.PTH_0617"/>
<dbReference type="PANTHER" id="PTHR45947">
    <property type="entry name" value="SULFOQUINOVOSYL TRANSFERASE SQD2"/>
    <property type="match status" value="1"/>
</dbReference>
<gene>
    <name evidence="3" type="primary">RfaG</name>
    <name evidence="3" type="ordered locus">PTH_0617</name>
</gene>
<evidence type="ECO:0000313" key="4">
    <source>
        <dbReference type="Proteomes" id="UP000006556"/>
    </source>
</evidence>
<keyword evidence="4" id="KW-1185">Reference proteome</keyword>
<dbReference type="CAZy" id="GT4">
    <property type="family name" value="Glycosyltransferase Family 4"/>
</dbReference>
<evidence type="ECO:0000259" key="2">
    <source>
        <dbReference type="Pfam" id="PF13439"/>
    </source>
</evidence>
<dbReference type="AlphaFoldDB" id="A5D4Q1"/>
<proteinExistence type="predicted"/>
<protein>
    <submittedName>
        <fullName evidence="3">Glycosyltransferase</fullName>
    </submittedName>
</protein>